<dbReference type="Gene3D" id="3.40.50.10890">
    <property type="match status" value="1"/>
</dbReference>
<dbReference type="PANTHER" id="PTHR11203:SF49">
    <property type="entry name" value="BLL1145 PROTEIN"/>
    <property type="match status" value="1"/>
</dbReference>
<protein>
    <submittedName>
        <fullName evidence="1">Putative mRNA 3-end processing factor</fullName>
    </submittedName>
</protein>
<dbReference type="InterPro" id="IPR050698">
    <property type="entry name" value="MBL"/>
</dbReference>
<dbReference type="InterPro" id="IPR026360">
    <property type="entry name" value="Xnuc_lig_assoc"/>
</dbReference>
<keyword evidence="2" id="KW-1185">Reference proteome</keyword>
<sequence length="340" mass="36369">MPIVDHTLFLASVGVYIDPDRPVGKAIITHGHADHARAGHGSVLATPETIAIMQARYGADCARSFQPLPYGEYLALGDMTLSLHPAGHILGSAQVLLEHKGRRIVVTGDYKTVPDATCAAFECVPCDLLITEATFALPVFRHPPPAREIDRLIDSLKTEAGRTHLVGAYALGKAQRVIALLRAQGYDRPIYLHGAMDRLCGLYQAHGVALGSLRPVADTPARDLAGEIVIAPPSSLADRWSRRFGDPLRVMASGWMQVKQRAKQRGVELPLVLSDHADWDELTATIEATGANEVWVTHGREDALIHYCGTRGLKAAALALAGRDEDGGDGHSPTGAAAGT</sequence>
<dbReference type="PANTHER" id="PTHR11203">
    <property type="entry name" value="CLEAVAGE AND POLYADENYLATION SPECIFICITY FACTOR FAMILY MEMBER"/>
    <property type="match status" value="1"/>
</dbReference>
<evidence type="ECO:0000313" key="1">
    <source>
        <dbReference type="EMBL" id="RMB07712.1"/>
    </source>
</evidence>
<dbReference type="Proteomes" id="UP000271227">
    <property type="component" value="Unassembled WGS sequence"/>
</dbReference>
<dbReference type="RefSeq" id="WP_121938510.1">
    <property type="nucleotide sequence ID" value="NZ_REFR01000011.1"/>
</dbReference>
<proteinExistence type="predicted"/>
<dbReference type="NCBIfam" id="TIGR04122">
    <property type="entry name" value="Xnuc_lig_assoc"/>
    <property type="match status" value="1"/>
</dbReference>
<dbReference type="EMBL" id="REFR01000011">
    <property type="protein sequence ID" value="RMB07712.1"/>
    <property type="molecule type" value="Genomic_DNA"/>
</dbReference>
<reference evidence="1 2" key="1">
    <citation type="submission" date="2018-10" db="EMBL/GenBank/DDBJ databases">
        <title>Genomic Encyclopedia of Archaeal and Bacterial Type Strains, Phase II (KMG-II): from individual species to whole genera.</title>
        <authorList>
            <person name="Goeker M."/>
        </authorList>
    </citation>
    <scope>NUCLEOTIDE SEQUENCE [LARGE SCALE GENOMIC DNA]</scope>
    <source>
        <strain evidence="1 2">DSM 25217</strain>
    </source>
</reference>
<dbReference type="AlphaFoldDB" id="A0A3M0CED7"/>
<dbReference type="InParanoid" id="A0A3M0CED7"/>
<dbReference type="OrthoDB" id="9803916at2"/>
<comment type="caution">
    <text evidence="1">The sequence shown here is derived from an EMBL/GenBank/DDBJ whole genome shotgun (WGS) entry which is preliminary data.</text>
</comment>
<dbReference type="InterPro" id="IPR036866">
    <property type="entry name" value="RibonucZ/Hydroxyglut_hydro"/>
</dbReference>
<organism evidence="1 2">
    <name type="scientific">Eilatimonas milleporae</name>
    <dbReference type="NCBI Taxonomy" id="911205"/>
    <lineage>
        <taxon>Bacteria</taxon>
        <taxon>Pseudomonadati</taxon>
        <taxon>Pseudomonadota</taxon>
        <taxon>Alphaproteobacteria</taxon>
        <taxon>Kordiimonadales</taxon>
        <taxon>Kordiimonadaceae</taxon>
        <taxon>Eilatimonas</taxon>
    </lineage>
</organism>
<dbReference type="Gene3D" id="3.60.15.10">
    <property type="entry name" value="Ribonuclease Z/Hydroxyacylglutathione hydrolase-like"/>
    <property type="match status" value="1"/>
</dbReference>
<name>A0A3M0CED7_9PROT</name>
<gene>
    <name evidence="1" type="ORF">BXY39_1800</name>
</gene>
<dbReference type="GO" id="GO:0004521">
    <property type="term" value="F:RNA endonuclease activity"/>
    <property type="evidence" value="ECO:0007669"/>
    <property type="project" value="TreeGrafter"/>
</dbReference>
<dbReference type="SUPFAM" id="SSF56281">
    <property type="entry name" value="Metallo-hydrolase/oxidoreductase"/>
    <property type="match status" value="1"/>
</dbReference>
<accession>A0A3M0CED7</accession>
<evidence type="ECO:0000313" key="2">
    <source>
        <dbReference type="Proteomes" id="UP000271227"/>
    </source>
</evidence>